<dbReference type="RefSeq" id="WP_146601746.1">
    <property type="nucleotide sequence ID" value="NZ_SJPY01000007.1"/>
</dbReference>
<feature type="region of interest" description="Disordered" evidence="1">
    <location>
        <begin position="1"/>
        <end position="21"/>
    </location>
</feature>
<reference evidence="3 4" key="1">
    <citation type="submission" date="2019-02" db="EMBL/GenBank/DDBJ databases">
        <title>Deep-cultivation of Planctomycetes and their phenomic and genomic characterization uncovers novel biology.</title>
        <authorList>
            <person name="Wiegand S."/>
            <person name="Jogler M."/>
            <person name="Boedeker C."/>
            <person name="Pinto D."/>
            <person name="Vollmers J."/>
            <person name="Rivas-Marin E."/>
            <person name="Kohn T."/>
            <person name="Peeters S.H."/>
            <person name="Heuer A."/>
            <person name="Rast P."/>
            <person name="Oberbeckmann S."/>
            <person name="Bunk B."/>
            <person name="Jeske O."/>
            <person name="Meyerdierks A."/>
            <person name="Storesund J.E."/>
            <person name="Kallscheuer N."/>
            <person name="Luecker S."/>
            <person name="Lage O.M."/>
            <person name="Pohl T."/>
            <person name="Merkel B.J."/>
            <person name="Hornburger P."/>
            <person name="Mueller R.-W."/>
            <person name="Bruemmer F."/>
            <person name="Labrenz M."/>
            <person name="Spormann A.M."/>
            <person name="Op Den Camp H."/>
            <person name="Overmann J."/>
            <person name="Amann R."/>
            <person name="Jetten M.S.M."/>
            <person name="Mascher T."/>
            <person name="Medema M.H."/>
            <person name="Devos D.P."/>
            <person name="Kaster A.-K."/>
            <person name="Ovreas L."/>
            <person name="Rohde M."/>
            <person name="Galperin M.Y."/>
            <person name="Jogler C."/>
        </authorList>
    </citation>
    <scope>NUCLEOTIDE SEQUENCE [LARGE SCALE GENOMIC DNA]</scope>
    <source>
        <strain evidence="3 4">Q31b</strain>
    </source>
</reference>
<dbReference type="EMBL" id="SJPY01000007">
    <property type="protein sequence ID" value="TWU37807.1"/>
    <property type="molecule type" value="Genomic_DNA"/>
</dbReference>
<feature type="compositionally biased region" description="Polar residues" evidence="1">
    <location>
        <begin position="1"/>
        <end position="10"/>
    </location>
</feature>
<accession>A0A5C6DPN6</accession>
<feature type="transmembrane region" description="Helical" evidence="2">
    <location>
        <begin position="63"/>
        <end position="85"/>
    </location>
</feature>
<proteinExistence type="predicted"/>
<evidence type="ECO:0000256" key="2">
    <source>
        <dbReference type="SAM" id="Phobius"/>
    </source>
</evidence>
<evidence type="ECO:0000313" key="3">
    <source>
        <dbReference type="EMBL" id="TWU37807.1"/>
    </source>
</evidence>
<sequence>MNDSSQNSGESVHANGHDDPSWFERPSNINKMVIALVVVCVLLVLADFFYTNPHPHFPAWENVIGFQAWFGFIAFVVVVFLGRLLRIFVSRPEDYYDR</sequence>
<gene>
    <name evidence="3" type="ORF">Q31b_45960</name>
</gene>
<dbReference type="Proteomes" id="UP000315471">
    <property type="component" value="Unassembled WGS sequence"/>
</dbReference>
<evidence type="ECO:0000256" key="1">
    <source>
        <dbReference type="SAM" id="MobiDB-lite"/>
    </source>
</evidence>
<keyword evidence="4" id="KW-1185">Reference proteome</keyword>
<keyword evidence="2" id="KW-0812">Transmembrane</keyword>
<keyword evidence="2" id="KW-0472">Membrane</keyword>
<dbReference type="AlphaFoldDB" id="A0A5C6DPN6"/>
<protein>
    <submittedName>
        <fullName evidence="3">Uncharacterized protein</fullName>
    </submittedName>
</protein>
<evidence type="ECO:0000313" key="4">
    <source>
        <dbReference type="Proteomes" id="UP000315471"/>
    </source>
</evidence>
<comment type="caution">
    <text evidence="3">The sequence shown here is derived from an EMBL/GenBank/DDBJ whole genome shotgun (WGS) entry which is preliminary data.</text>
</comment>
<organism evidence="3 4">
    <name type="scientific">Novipirellula aureliae</name>
    <dbReference type="NCBI Taxonomy" id="2527966"/>
    <lineage>
        <taxon>Bacteria</taxon>
        <taxon>Pseudomonadati</taxon>
        <taxon>Planctomycetota</taxon>
        <taxon>Planctomycetia</taxon>
        <taxon>Pirellulales</taxon>
        <taxon>Pirellulaceae</taxon>
        <taxon>Novipirellula</taxon>
    </lineage>
</organism>
<name>A0A5C6DPN6_9BACT</name>
<keyword evidence="2" id="KW-1133">Transmembrane helix</keyword>
<feature type="transmembrane region" description="Helical" evidence="2">
    <location>
        <begin position="32"/>
        <end position="51"/>
    </location>
</feature>
<dbReference type="OrthoDB" id="282116at2"/>